<evidence type="ECO:0000313" key="1">
    <source>
        <dbReference type="EMBL" id="SER36766.1"/>
    </source>
</evidence>
<dbReference type="STRING" id="180197.SAMN02982919_02260"/>
<proteinExistence type="predicted"/>
<dbReference type="Proteomes" id="UP000199766">
    <property type="component" value="Unassembled WGS sequence"/>
</dbReference>
<protein>
    <submittedName>
        <fullName evidence="1">Uncharacterized protein</fullName>
    </submittedName>
</protein>
<name>A0A1H9NLH8_9BURK</name>
<dbReference type="AlphaFoldDB" id="A0A1H9NLH8"/>
<evidence type="ECO:0000313" key="2">
    <source>
        <dbReference type="Proteomes" id="UP000199766"/>
    </source>
</evidence>
<sequence length="96" mass="10315">MKLTDTMRTDPISLAAAKKLGGVPDGFSFFRLEWLGAKPEDWKVMKCSGAVFREAKSGPRKGQQCILVKGTERTAFVTSAEINAEAAAIAPPITTT</sequence>
<keyword evidence="2" id="KW-1185">Reference proteome</keyword>
<gene>
    <name evidence="1" type="ORF">SAMN02982919_02260</name>
</gene>
<dbReference type="RefSeq" id="WP_091457578.1">
    <property type="nucleotide sequence ID" value="NZ_FOGD01000007.1"/>
</dbReference>
<accession>A0A1H9NLH8</accession>
<dbReference type="EMBL" id="FOGD01000007">
    <property type="protein sequence ID" value="SER36766.1"/>
    <property type="molecule type" value="Genomic_DNA"/>
</dbReference>
<dbReference type="OrthoDB" id="9813428at2"/>
<reference evidence="1 2" key="1">
    <citation type="submission" date="2016-10" db="EMBL/GenBank/DDBJ databases">
        <authorList>
            <person name="de Groot N.N."/>
        </authorList>
    </citation>
    <scope>NUCLEOTIDE SEQUENCE [LARGE SCALE GENOMIC DNA]</scope>
    <source>
        <strain evidence="1 2">ATCC 35958</strain>
    </source>
</reference>
<organism evidence="1 2">
    <name type="scientific">Giesbergeria anulus</name>
    <dbReference type="NCBI Taxonomy" id="180197"/>
    <lineage>
        <taxon>Bacteria</taxon>
        <taxon>Pseudomonadati</taxon>
        <taxon>Pseudomonadota</taxon>
        <taxon>Betaproteobacteria</taxon>
        <taxon>Burkholderiales</taxon>
        <taxon>Comamonadaceae</taxon>
        <taxon>Giesbergeria</taxon>
    </lineage>
</organism>